<evidence type="ECO:0000256" key="5">
    <source>
        <dbReference type="ARBA" id="ARBA00023054"/>
    </source>
</evidence>
<evidence type="ECO:0000256" key="1">
    <source>
        <dbReference type="ARBA" id="ARBA00004245"/>
    </source>
</evidence>
<dbReference type="PANTHER" id="PTHR31246">
    <property type="entry name" value="MICROTUBULE-ASSOCIATED PROTEIN 70-2"/>
    <property type="match status" value="1"/>
</dbReference>
<gene>
    <name evidence="11" type="ORF">BRAA09T39403Z</name>
    <name evidence="9" type="ORF">BRAPAZ1V2_A09P50590.2</name>
    <name evidence="10" type="ORF">BRARA_I03056</name>
</gene>
<dbReference type="Proteomes" id="UP000694005">
    <property type="component" value="Chromosome A09"/>
</dbReference>
<evidence type="ECO:0000256" key="4">
    <source>
        <dbReference type="ARBA" id="ARBA00022701"/>
    </source>
</evidence>
<evidence type="ECO:0000256" key="8">
    <source>
        <dbReference type="SAM" id="MobiDB-lite"/>
    </source>
</evidence>
<feature type="compositionally biased region" description="Basic and acidic residues" evidence="8">
    <location>
        <begin position="585"/>
        <end position="595"/>
    </location>
</feature>
<dbReference type="Pfam" id="PF07058">
    <property type="entry name" value="MAP70"/>
    <property type="match status" value="1"/>
</dbReference>
<keyword evidence="3" id="KW-0963">Cytoplasm</keyword>
<feature type="compositionally biased region" description="Polar residues" evidence="8">
    <location>
        <begin position="12"/>
        <end position="31"/>
    </location>
</feature>
<evidence type="ECO:0000313" key="12">
    <source>
        <dbReference type="Proteomes" id="UP000264353"/>
    </source>
</evidence>
<feature type="region of interest" description="Disordered" evidence="8">
    <location>
        <begin position="1"/>
        <end position="55"/>
    </location>
</feature>
<feature type="coiled-coil region" evidence="7">
    <location>
        <begin position="176"/>
        <end position="203"/>
    </location>
</feature>
<evidence type="ECO:0000256" key="7">
    <source>
        <dbReference type="SAM" id="Coils"/>
    </source>
</evidence>
<dbReference type="GO" id="GO:0007010">
    <property type="term" value="P:cytoskeleton organization"/>
    <property type="evidence" value="ECO:0007669"/>
    <property type="project" value="InterPro"/>
</dbReference>
<accession>A0A397XYD4</accession>
<feature type="coiled-coil region" evidence="7">
    <location>
        <begin position="228"/>
        <end position="356"/>
    </location>
</feature>
<proteinExistence type="inferred from homology"/>
<feature type="region of interest" description="Disordered" evidence="8">
    <location>
        <begin position="585"/>
        <end position="626"/>
    </location>
</feature>
<evidence type="ECO:0008006" key="13">
    <source>
        <dbReference type="Google" id="ProtNLM"/>
    </source>
</evidence>
<feature type="compositionally biased region" description="Polar residues" evidence="8">
    <location>
        <begin position="434"/>
        <end position="455"/>
    </location>
</feature>
<dbReference type="EMBL" id="LR031568">
    <property type="protein sequence ID" value="VDC61792.1"/>
    <property type="molecule type" value="Genomic_DNA"/>
</dbReference>
<feature type="compositionally biased region" description="Polar residues" evidence="8">
    <location>
        <begin position="386"/>
        <end position="425"/>
    </location>
</feature>
<name>A0A397XYD4_BRACM</name>
<dbReference type="EMBL" id="CM010636">
    <property type="protein sequence ID" value="RID46392.1"/>
    <property type="molecule type" value="Genomic_DNA"/>
</dbReference>
<keyword evidence="5 7" id="KW-0175">Coiled coil</keyword>
<dbReference type="Gramene" id="A09p50590.2_BraZ1">
    <property type="protein sequence ID" value="A09p50590.2_BraZ1.CDS"/>
    <property type="gene ID" value="A09g50590.2_BraZ1"/>
</dbReference>
<dbReference type="Proteomes" id="UP000264353">
    <property type="component" value="Chromosome A9"/>
</dbReference>
<dbReference type="GO" id="GO:0008017">
    <property type="term" value="F:microtubule binding"/>
    <property type="evidence" value="ECO:0007669"/>
    <property type="project" value="InterPro"/>
</dbReference>
<evidence type="ECO:0000313" key="9">
    <source>
        <dbReference type="EMBL" id="CAG7864592.1"/>
    </source>
</evidence>
<evidence type="ECO:0000313" key="10">
    <source>
        <dbReference type="EMBL" id="RID46392.1"/>
    </source>
</evidence>
<keyword evidence="4" id="KW-0493">Microtubule</keyword>
<evidence type="ECO:0000256" key="3">
    <source>
        <dbReference type="ARBA" id="ARBA00022490"/>
    </source>
</evidence>
<protein>
    <recommendedName>
        <fullName evidence="13">Microtubule-associated protein 70-2</fullName>
    </recommendedName>
</protein>
<comment type="similarity">
    <text evidence="2">Belongs to the MAP70 family.</text>
</comment>
<dbReference type="GO" id="GO:0005874">
    <property type="term" value="C:microtubule"/>
    <property type="evidence" value="ECO:0007669"/>
    <property type="project" value="UniProtKB-KW"/>
</dbReference>
<feature type="compositionally biased region" description="Polar residues" evidence="8">
    <location>
        <begin position="598"/>
        <end position="610"/>
    </location>
</feature>
<reference evidence="11" key="2">
    <citation type="submission" date="2018-11" db="EMBL/GenBank/DDBJ databases">
        <authorList>
            <consortium name="Genoscope - CEA"/>
            <person name="William W."/>
        </authorList>
    </citation>
    <scope>NUCLEOTIDE SEQUENCE</scope>
</reference>
<evidence type="ECO:0000256" key="6">
    <source>
        <dbReference type="ARBA" id="ARBA00023212"/>
    </source>
</evidence>
<feature type="coiled-coil region" evidence="7">
    <location>
        <begin position="73"/>
        <end position="128"/>
    </location>
</feature>
<dbReference type="PANTHER" id="PTHR31246:SF17">
    <property type="entry name" value="MICROTUBULE-ASSOCIATED PROTEIN 70-2"/>
    <property type="match status" value="1"/>
</dbReference>
<sequence>MSDVSGDGDVSANATEPATASYPSLTVSASYKESGGGGKSSSKRRPVRPSFDAAADNEFITQLHGSDPVKVELNRLENEVRDKDRELGEAHAEIKALRLSERQREKAVEELTEELAKLDEKLKLTESILQTKNLEIKKINEEKKASMAAQFAAEATLRRVHAAQKDDDMPPIEAILAPLEAELKLARSEIGKLQEDNRALDRLTKSKEAALLDAERTIEGALAKAAMVDDLQNKNQELMKQIEICQEENKILDKMHRQKVAEVEKLTQTVRELEEAVLAGGAAANAVRDYQRKFQEMNEERKTLDRELARAKVTANRVATVVANEWKDGNDKVMPVKQWLEERRFLQGEMQQLRDKLAITDRAAKSEAQLKEKFQLRLKVLEETLRGTSSRNTPEARSMSNGPTSRRQSLGGSDNLQKFPSNGSFSKKAPVSQMRHSLSINSTSVLKNAKGTSKSFDGGTRSLDRGKALLNGPGNYSFNKPASDDAAKEPELAANGWKETSEEKPQSENPAATEDSVPGVLYDLLQKEVVSLRKASHEKDQSLKDKDDAIEMLAKKVETLTKAMEVEAKKMRREVSAMEKEVAAMRVEKDQDNRAKRFSNSKSSSNTAQILASRAAGRSGLTKSSQ</sequence>
<feature type="compositionally biased region" description="Basic and acidic residues" evidence="8">
    <location>
        <begin position="482"/>
        <end position="491"/>
    </location>
</feature>
<organism evidence="10 12">
    <name type="scientific">Brassica campestris</name>
    <name type="common">Field mustard</name>
    <dbReference type="NCBI Taxonomy" id="3711"/>
    <lineage>
        <taxon>Eukaryota</taxon>
        <taxon>Viridiplantae</taxon>
        <taxon>Streptophyta</taxon>
        <taxon>Embryophyta</taxon>
        <taxon>Tracheophyta</taxon>
        <taxon>Spermatophyta</taxon>
        <taxon>Magnoliopsida</taxon>
        <taxon>eudicotyledons</taxon>
        <taxon>Gunneridae</taxon>
        <taxon>Pentapetalae</taxon>
        <taxon>rosids</taxon>
        <taxon>malvids</taxon>
        <taxon>Brassicales</taxon>
        <taxon>Brassicaceae</taxon>
        <taxon>Brassiceae</taxon>
        <taxon>Brassica</taxon>
    </lineage>
</organism>
<evidence type="ECO:0000313" key="11">
    <source>
        <dbReference type="EMBL" id="VDC61792.1"/>
    </source>
</evidence>
<dbReference type="InterPro" id="IPR009768">
    <property type="entry name" value="MAP70"/>
</dbReference>
<feature type="region of interest" description="Disordered" evidence="8">
    <location>
        <begin position="385"/>
        <end position="518"/>
    </location>
</feature>
<dbReference type="AlphaFoldDB" id="A0A397XYD4"/>
<reference evidence="10 12" key="1">
    <citation type="submission" date="2018-06" db="EMBL/GenBank/DDBJ databases">
        <title>WGS assembly of Brassica rapa FPsc.</title>
        <authorList>
            <person name="Bowman J."/>
            <person name="Kohchi T."/>
            <person name="Yamato K."/>
            <person name="Jenkins J."/>
            <person name="Shu S."/>
            <person name="Ishizaki K."/>
            <person name="Yamaoka S."/>
            <person name="Nishihama R."/>
            <person name="Nakamura Y."/>
            <person name="Berger F."/>
            <person name="Adam C."/>
            <person name="Aki S."/>
            <person name="Althoff F."/>
            <person name="Araki T."/>
            <person name="Arteaga-Vazquez M."/>
            <person name="Balasubrmanian S."/>
            <person name="Bauer D."/>
            <person name="Boehm C."/>
            <person name="Briginshaw L."/>
            <person name="Caballero-Perez J."/>
            <person name="Catarino B."/>
            <person name="Chen F."/>
            <person name="Chiyoda S."/>
            <person name="Chovatia M."/>
            <person name="Davies K."/>
            <person name="Delmans M."/>
            <person name="Demura T."/>
            <person name="Dierschke T."/>
            <person name="Dolan L."/>
            <person name="Dorantes-Acosta A."/>
            <person name="Eklund D."/>
            <person name="Florent S."/>
            <person name="Flores-Sandoval E."/>
            <person name="Fujiyama A."/>
            <person name="Fukuzawa H."/>
            <person name="Galik B."/>
            <person name="Grimanelli D."/>
            <person name="Grimwood J."/>
            <person name="Grossniklaus U."/>
            <person name="Hamada T."/>
            <person name="Haseloff J."/>
            <person name="Hetherington A."/>
            <person name="Higo A."/>
            <person name="Hirakawa Y."/>
            <person name="Hundley H."/>
            <person name="Ikeda Y."/>
            <person name="Inoue K."/>
            <person name="Inoue S."/>
            <person name="Ishida S."/>
            <person name="Jia Q."/>
            <person name="Kakita M."/>
            <person name="Kanazawa T."/>
            <person name="Kawai Y."/>
            <person name="Kawashima T."/>
            <person name="Kennedy M."/>
            <person name="Kinose K."/>
            <person name="Kinoshita T."/>
            <person name="Kohara Y."/>
            <person name="Koide E."/>
            <person name="Komatsu K."/>
            <person name="Kopischke S."/>
            <person name="Kubo M."/>
            <person name="Kyozuka J."/>
            <person name="Lagercrantz U."/>
            <person name="Lin S."/>
            <person name="Lindquist E."/>
            <person name="Lipzen A."/>
            <person name="Lu C."/>
            <person name="Luna E."/>
            <person name="Martienssen R."/>
            <person name="Minamino N."/>
            <person name="Mizutani M."/>
            <person name="Mizutani M."/>
            <person name="Mochizuki N."/>
            <person name="Monte I."/>
            <person name="Mosher R."/>
            <person name="Nagasaki H."/>
            <person name="Nakagami H."/>
            <person name="Naramoto S."/>
            <person name="Nishitani K."/>
            <person name="Ohtani M."/>
            <person name="Okamoto T."/>
            <person name="Okumura M."/>
            <person name="Phillips J."/>
            <person name="Pollak B."/>
            <person name="Reinders A."/>
            <person name="Roevekamp M."/>
            <person name="Sano R."/>
            <person name="Sawa S."/>
            <person name="Schmid M."/>
            <person name="Shirakawa M."/>
            <person name="Solano R."/>
            <person name="Spunde A."/>
            <person name="Suetsugu N."/>
            <person name="Sugano S."/>
            <person name="Sugiyama A."/>
            <person name="Sun R."/>
            <person name="Suzuki Y."/>
            <person name="Takenaka M."/>
            <person name="Takezawa D."/>
            <person name="Tomogane H."/>
            <person name="Tsuzuki M."/>
            <person name="Ueda T."/>
            <person name="Umeda M."/>
            <person name="Ward J."/>
            <person name="Watanabe Y."/>
            <person name="Yazaki K."/>
            <person name="Yokoyama R."/>
            <person name="Yoshitake Y."/>
            <person name="Yotsui I."/>
            <person name="Zachgo S."/>
            <person name="Schmutz J."/>
        </authorList>
    </citation>
    <scope>NUCLEOTIDE SEQUENCE [LARGE SCALE GENOMIC DNA]</scope>
    <source>
        <strain evidence="12">cv. B-3</strain>
    </source>
</reference>
<comment type="subcellular location">
    <subcellularLocation>
        <location evidence="1">Cytoplasm</location>
        <location evidence="1">Cytoskeleton</location>
    </subcellularLocation>
</comment>
<evidence type="ECO:0000256" key="2">
    <source>
        <dbReference type="ARBA" id="ARBA00008825"/>
    </source>
</evidence>
<dbReference type="EMBL" id="LS974625">
    <property type="protein sequence ID" value="CAG7864592.1"/>
    <property type="molecule type" value="Genomic_DNA"/>
</dbReference>
<keyword evidence="6" id="KW-0206">Cytoskeleton</keyword>